<accession>A0A9P4USH6</accession>
<evidence type="ECO:0000313" key="4">
    <source>
        <dbReference type="Proteomes" id="UP000799441"/>
    </source>
</evidence>
<comment type="caution">
    <text evidence="3">The sequence shown here is derived from an EMBL/GenBank/DDBJ whole genome shotgun (WGS) entry which is preliminary data.</text>
</comment>
<dbReference type="AlphaFoldDB" id="A0A9P4USH6"/>
<feature type="chain" id="PRO_5040213077" evidence="2">
    <location>
        <begin position="19"/>
        <end position="183"/>
    </location>
</feature>
<keyword evidence="2" id="KW-0732">Signal</keyword>
<feature type="compositionally biased region" description="Low complexity" evidence="1">
    <location>
        <begin position="118"/>
        <end position="131"/>
    </location>
</feature>
<feature type="region of interest" description="Disordered" evidence="1">
    <location>
        <begin position="81"/>
        <end position="131"/>
    </location>
</feature>
<name>A0A9P4USH6_9PEZI</name>
<evidence type="ECO:0000256" key="1">
    <source>
        <dbReference type="SAM" id="MobiDB-lite"/>
    </source>
</evidence>
<evidence type="ECO:0000313" key="3">
    <source>
        <dbReference type="EMBL" id="KAF2723763.1"/>
    </source>
</evidence>
<gene>
    <name evidence="3" type="ORF">K431DRAFT_7552</name>
</gene>
<keyword evidence="4" id="KW-1185">Reference proteome</keyword>
<feature type="signal peptide" evidence="2">
    <location>
        <begin position="1"/>
        <end position="18"/>
    </location>
</feature>
<dbReference type="EMBL" id="MU003774">
    <property type="protein sequence ID" value="KAF2723763.1"/>
    <property type="molecule type" value="Genomic_DNA"/>
</dbReference>
<organism evidence="3 4">
    <name type="scientific">Polychaeton citri CBS 116435</name>
    <dbReference type="NCBI Taxonomy" id="1314669"/>
    <lineage>
        <taxon>Eukaryota</taxon>
        <taxon>Fungi</taxon>
        <taxon>Dikarya</taxon>
        <taxon>Ascomycota</taxon>
        <taxon>Pezizomycotina</taxon>
        <taxon>Dothideomycetes</taxon>
        <taxon>Dothideomycetidae</taxon>
        <taxon>Capnodiales</taxon>
        <taxon>Capnodiaceae</taxon>
        <taxon>Polychaeton</taxon>
    </lineage>
</organism>
<proteinExistence type="predicted"/>
<evidence type="ECO:0000256" key="2">
    <source>
        <dbReference type="SAM" id="SignalP"/>
    </source>
</evidence>
<sequence length="183" mass="18939">MVVVGQLALASSLALALALTGVLDTGTSEVIALPSALPPSLHLSHIHTLSLSLPLSAYFCSAPFLQLHCLLPTYATTRPNAAQRLGPAGQPVRHRPGSRTRACSSTDSIRSNPIQPSTTAATATATTTTTTTTTATDTITTTICTVACMSCCSFTSIPIRGVGLSARELSKEHAGYLPGYTKV</sequence>
<feature type="compositionally biased region" description="Polar residues" evidence="1">
    <location>
        <begin position="101"/>
        <end position="117"/>
    </location>
</feature>
<dbReference type="Proteomes" id="UP000799441">
    <property type="component" value="Unassembled WGS sequence"/>
</dbReference>
<protein>
    <submittedName>
        <fullName evidence="3">Uncharacterized protein</fullName>
    </submittedName>
</protein>
<reference evidence="3" key="1">
    <citation type="journal article" date="2020" name="Stud. Mycol.">
        <title>101 Dothideomycetes genomes: a test case for predicting lifestyles and emergence of pathogens.</title>
        <authorList>
            <person name="Haridas S."/>
            <person name="Albert R."/>
            <person name="Binder M."/>
            <person name="Bloem J."/>
            <person name="Labutti K."/>
            <person name="Salamov A."/>
            <person name="Andreopoulos B."/>
            <person name="Baker S."/>
            <person name="Barry K."/>
            <person name="Bills G."/>
            <person name="Bluhm B."/>
            <person name="Cannon C."/>
            <person name="Castanera R."/>
            <person name="Culley D."/>
            <person name="Daum C."/>
            <person name="Ezra D."/>
            <person name="Gonzalez J."/>
            <person name="Henrissat B."/>
            <person name="Kuo A."/>
            <person name="Liang C."/>
            <person name="Lipzen A."/>
            <person name="Lutzoni F."/>
            <person name="Magnuson J."/>
            <person name="Mondo S."/>
            <person name="Nolan M."/>
            <person name="Ohm R."/>
            <person name="Pangilinan J."/>
            <person name="Park H.-J."/>
            <person name="Ramirez L."/>
            <person name="Alfaro M."/>
            <person name="Sun H."/>
            <person name="Tritt A."/>
            <person name="Yoshinaga Y."/>
            <person name="Zwiers L.-H."/>
            <person name="Turgeon B."/>
            <person name="Goodwin S."/>
            <person name="Spatafora J."/>
            <person name="Crous P."/>
            <person name="Grigoriev I."/>
        </authorList>
    </citation>
    <scope>NUCLEOTIDE SEQUENCE</scope>
    <source>
        <strain evidence="3">CBS 116435</strain>
    </source>
</reference>